<evidence type="ECO:0000259" key="1">
    <source>
        <dbReference type="Pfam" id="PF14623"/>
    </source>
</evidence>
<reference evidence="3 4" key="1">
    <citation type="submission" date="2024-03" db="EMBL/GenBank/DDBJ databases">
        <title>A high-quality draft genome sequence of Diaporthe vaccinii, a causative agent of upright dieback and viscid rot disease in cranberry plants.</title>
        <authorList>
            <person name="Sarrasin M."/>
            <person name="Lang B.F."/>
            <person name="Burger G."/>
        </authorList>
    </citation>
    <scope>NUCLEOTIDE SEQUENCE [LARGE SCALE GENOMIC DNA]</scope>
    <source>
        <strain evidence="3 4">IS7</strain>
    </source>
</reference>
<gene>
    <name evidence="3" type="ORF">FJTKL_07426</name>
</gene>
<name>A0ABR4EU16_9PEZI</name>
<organism evidence="3 4">
    <name type="scientific">Diaporthe vaccinii</name>
    <dbReference type="NCBI Taxonomy" id="105482"/>
    <lineage>
        <taxon>Eukaryota</taxon>
        <taxon>Fungi</taxon>
        <taxon>Dikarya</taxon>
        <taxon>Ascomycota</taxon>
        <taxon>Pezizomycotina</taxon>
        <taxon>Sordariomycetes</taxon>
        <taxon>Sordariomycetidae</taxon>
        <taxon>Diaporthales</taxon>
        <taxon>Diaporthaceae</taxon>
        <taxon>Diaporthe</taxon>
        <taxon>Diaporthe eres species complex</taxon>
    </lineage>
</organism>
<accession>A0ABR4EU16</accession>
<protein>
    <recommendedName>
        <fullName evidence="5">Hint domain-containing protein</fullName>
    </recommendedName>
</protein>
<evidence type="ECO:0000259" key="2">
    <source>
        <dbReference type="Pfam" id="PF14624"/>
    </source>
</evidence>
<dbReference type="Pfam" id="PF14624">
    <property type="entry name" value="Vwaint"/>
    <property type="match status" value="1"/>
</dbReference>
<keyword evidence="4" id="KW-1185">Reference proteome</keyword>
<evidence type="ECO:0008006" key="5">
    <source>
        <dbReference type="Google" id="ProtNLM"/>
    </source>
</evidence>
<evidence type="ECO:0000313" key="4">
    <source>
        <dbReference type="Proteomes" id="UP001600888"/>
    </source>
</evidence>
<comment type="caution">
    <text evidence="3">The sequence shown here is derived from an EMBL/GenBank/DDBJ whole genome shotgun (WGS) entry which is preliminary data.</text>
</comment>
<dbReference type="InterPro" id="IPR039510">
    <property type="entry name" value="Vint_dom"/>
</dbReference>
<evidence type="ECO:0000313" key="3">
    <source>
        <dbReference type="EMBL" id="KAL2285934.1"/>
    </source>
</evidence>
<feature type="domain" description="VWA-Hint protein Vwaint" evidence="2">
    <location>
        <begin position="1"/>
        <end position="68"/>
    </location>
</feature>
<dbReference type="Pfam" id="PF14623">
    <property type="entry name" value="Vint"/>
    <property type="match status" value="1"/>
</dbReference>
<dbReference type="InterPro" id="IPR032838">
    <property type="entry name" value="Vwaint_dom"/>
</dbReference>
<sequence length="253" mass="27414">MQDLAEPDPWGQVSLALSRHKYLARWGQHYLPSLHGAHVRQAYNTFKDPGPLQYDTGLPLFTRCRDVLSSAFDDLPAPTPSNIAPAHSSYAAPTAAGGRASSFRARSGLSLRGISMRSYNSSSAPCFTGWTAVHLAGRKRAQISSLRRGDSVATLVRPQRVTALLMTPMHRLVMVQLQGVLVTPWHPVALPAAAIDSAAGQAIANRWILPAQVQRRGTVRYTGAIYSVLLESDEDVDAHAIALNGRSDQAVPF</sequence>
<feature type="domain" description="Vint" evidence="1">
    <location>
        <begin position="125"/>
        <end position="245"/>
    </location>
</feature>
<dbReference type="SUPFAM" id="SSF51294">
    <property type="entry name" value="Hedgehog/intein (Hint) domain"/>
    <property type="match status" value="1"/>
</dbReference>
<dbReference type="InterPro" id="IPR036844">
    <property type="entry name" value="Hint_dom_sf"/>
</dbReference>
<dbReference type="Proteomes" id="UP001600888">
    <property type="component" value="Unassembled WGS sequence"/>
</dbReference>
<proteinExistence type="predicted"/>
<dbReference type="EMBL" id="JBAWTH010000027">
    <property type="protein sequence ID" value="KAL2285934.1"/>
    <property type="molecule type" value="Genomic_DNA"/>
</dbReference>